<name>A0ABX9VFJ8_9PROT</name>
<evidence type="ECO:0000313" key="1">
    <source>
        <dbReference type="EMBL" id="RMI19654.1"/>
    </source>
</evidence>
<organism evidence="1 2">
    <name type="scientific">Teichococcus wenyumeiae</name>
    <dbReference type="NCBI Taxonomy" id="2478470"/>
    <lineage>
        <taxon>Bacteria</taxon>
        <taxon>Pseudomonadati</taxon>
        <taxon>Pseudomonadota</taxon>
        <taxon>Alphaproteobacteria</taxon>
        <taxon>Acetobacterales</taxon>
        <taxon>Roseomonadaceae</taxon>
        <taxon>Roseomonas</taxon>
    </lineage>
</organism>
<dbReference type="Gene3D" id="3.10.50.30">
    <property type="entry name" value="Transcription elongation factor, GreA/GreB, C-terminal domain"/>
    <property type="match status" value="1"/>
</dbReference>
<evidence type="ECO:0000313" key="2">
    <source>
        <dbReference type="Proteomes" id="UP000274097"/>
    </source>
</evidence>
<gene>
    <name evidence="1" type="ORF">EBE87_19465</name>
</gene>
<sequence length="186" mass="18532">MVSICTSCGGAFAAPLDICHACAALLSTTAARAGSRRWPPGGKAARPALRARDAVALERLLHACRQAGDAISQALSLKLEDACILPPDAALAEIAGLGSRVVFSANGDAAQARVLVLPRDHSPAGWTLPVTAPRGLALLGHAAGAVVTAAGAGAEETLRLLAVAHRLAAPPLGAGPLPLWAGEAAG</sequence>
<protein>
    <submittedName>
        <fullName evidence="1">Uncharacterized protein</fullName>
    </submittedName>
</protein>
<dbReference type="InterPro" id="IPR036953">
    <property type="entry name" value="GreA/GreB_C_sf"/>
</dbReference>
<comment type="caution">
    <text evidence="1">The sequence shown here is derived from an EMBL/GenBank/DDBJ whole genome shotgun (WGS) entry which is preliminary data.</text>
</comment>
<proteinExistence type="predicted"/>
<accession>A0ABX9VFJ8</accession>
<dbReference type="EMBL" id="RFLX01000017">
    <property type="protein sequence ID" value="RMI19654.1"/>
    <property type="molecule type" value="Genomic_DNA"/>
</dbReference>
<reference evidence="1 2" key="1">
    <citation type="submission" date="2018-10" db="EMBL/GenBank/DDBJ databases">
        <title>Roseomonas sp. nov., isolated from feces of Tibetan antelopes in the Qinghai-Tibet plateau, China.</title>
        <authorList>
            <person name="Tian Z."/>
        </authorList>
    </citation>
    <scope>NUCLEOTIDE SEQUENCE [LARGE SCALE GENOMIC DNA]</scope>
    <source>
        <strain evidence="1 2">Z23</strain>
    </source>
</reference>
<keyword evidence="2" id="KW-1185">Reference proteome</keyword>
<dbReference type="Proteomes" id="UP000274097">
    <property type="component" value="Unassembled WGS sequence"/>
</dbReference>